<dbReference type="EMBL" id="MT143481">
    <property type="protein sequence ID" value="QJA97302.1"/>
    <property type="molecule type" value="Genomic_DNA"/>
</dbReference>
<accession>A0A6M3JFC9</accession>
<dbReference type="EMBL" id="MT141580">
    <property type="protein sequence ID" value="QJA68038.1"/>
    <property type="molecule type" value="Genomic_DNA"/>
</dbReference>
<proteinExistence type="predicted"/>
<protein>
    <submittedName>
        <fullName evidence="1">Uncharacterized protein</fullName>
    </submittedName>
</protein>
<name>A0A6M3JFC9_9ZZZZ</name>
<dbReference type="AlphaFoldDB" id="A0A6M3JFC9"/>
<evidence type="ECO:0000313" key="2">
    <source>
        <dbReference type="EMBL" id="QJA97302.1"/>
    </source>
</evidence>
<evidence type="ECO:0000313" key="1">
    <source>
        <dbReference type="EMBL" id="QJA68038.1"/>
    </source>
</evidence>
<sequence>MKKYRVLVTFSGWHTVYVDADSINEATRKVDIILDAGELEPDDTGYNEQEIFSVEEVE</sequence>
<gene>
    <name evidence="1" type="ORF">MM415A09546_0003</name>
    <name evidence="2" type="ORF">MM415B06381_0007</name>
</gene>
<reference evidence="1" key="1">
    <citation type="submission" date="2020-03" db="EMBL/GenBank/DDBJ databases">
        <title>The deep terrestrial virosphere.</title>
        <authorList>
            <person name="Holmfeldt K."/>
            <person name="Nilsson E."/>
            <person name="Simone D."/>
            <person name="Lopez-Fernandez M."/>
            <person name="Wu X."/>
            <person name="de Brujin I."/>
            <person name="Lundin D."/>
            <person name="Andersson A."/>
            <person name="Bertilsson S."/>
            <person name="Dopson M."/>
        </authorList>
    </citation>
    <scope>NUCLEOTIDE SEQUENCE</scope>
    <source>
        <strain evidence="1">MM415A09546</strain>
        <strain evidence="2">MM415B06381</strain>
    </source>
</reference>
<organism evidence="1">
    <name type="scientific">viral metagenome</name>
    <dbReference type="NCBI Taxonomy" id="1070528"/>
    <lineage>
        <taxon>unclassified sequences</taxon>
        <taxon>metagenomes</taxon>
        <taxon>organismal metagenomes</taxon>
    </lineage>
</organism>